<dbReference type="PANTHER" id="PTHR45128">
    <property type="entry name" value="METHYLTRANSFERASE TYPE 11"/>
    <property type="match status" value="1"/>
</dbReference>
<dbReference type="EMBL" id="UZAM01015494">
    <property type="protein sequence ID" value="VDP39329.1"/>
    <property type="molecule type" value="Genomic_DNA"/>
</dbReference>
<dbReference type="PANTHER" id="PTHR45128:SF1">
    <property type="entry name" value="S-ADENOSYLMETHIONINE-DEPENDENT METHYLTRANSFERASE RV2258C"/>
    <property type="match status" value="1"/>
</dbReference>
<dbReference type="OrthoDB" id="506498at2759"/>
<feature type="domain" description="Methyltransferase" evidence="1">
    <location>
        <begin position="172"/>
        <end position="298"/>
    </location>
</feature>
<feature type="domain" description="S-adenosylmethionine-dependent methyltransferase Rv2258c-like winged HTH" evidence="2">
    <location>
        <begin position="22"/>
        <end position="94"/>
    </location>
</feature>
<organism evidence="5">
    <name type="scientific">Soboliphyme baturini</name>
    <dbReference type="NCBI Taxonomy" id="241478"/>
    <lineage>
        <taxon>Eukaryota</taxon>
        <taxon>Metazoa</taxon>
        <taxon>Ecdysozoa</taxon>
        <taxon>Nematoda</taxon>
        <taxon>Enoplea</taxon>
        <taxon>Dorylaimia</taxon>
        <taxon>Dioctophymatida</taxon>
        <taxon>Dioctophymatoidea</taxon>
        <taxon>Soboliphymatidae</taxon>
        <taxon>Soboliphyme</taxon>
    </lineage>
</organism>
<dbReference type="WBParaSite" id="SBAD_0001173401-mRNA-1">
    <property type="protein sequence ID" value="SBAD_0001173401-mRNA-1"/>
    <property type="gene ID" value="SBAD_0001173401"/>
</dbReference>
<keyword evidence="4" id="KW-1185">Reference proteome</keyword>
<dbReference type="CDD" id="cd02440">
    <property type="entry name" value="AdoMet_MTases"/>
    <property type="match status" value="1"/>
</dbReference>
<dbReference type="SUPFAM" id="SSF53335">
    <property type="entry name" value="S-adenosyl-L-methionine-dependent methyltransferases"/>
    <property type="match status" value="1"/>
</dbReference>
<dbReference type="InterPro" id="IPR048711">
    <property type="entry name" value="WHD_Rv2258c"/>
</dbReference>
<dbReference type="InterPro" id="IPR025714">
    <property type="entry name" value="Methyltranfer_dom"/>
</dbReference>
<evidence type="ECO:0000313" key="4">
    <source>
        <dbReference type="Proteomes" id="UP000270296"/>
    </source>
</evidence>
<protein>
    <submittedName>
        <fullName evidence="5">Methyltranfer_dom domain-containing protein</fullName>
    </submittedName>
</protein>
<dbReference type="InterPro" id="IPR053173">
    <property type="entry name" value="SAM-binding_MTase"/>
</dbReference>
<dbReference type="Gene3D" id="1.10.10.10">
    <property type="entry name" value="Winged helix-like DNA-binding domain superfamily/Winged helix DNA-binding domain"/>
    <property type="match status" value="1"/>
</dbReference>
<dbReference type="InterPro" id="IPR029063">
    <property type="entry name" value="SAM-dependent_MTases_sf"/>
</dbReference>
<reference evidence="3 4" key="2">
    <citation type="submission" date="2018-11" db="EMBL/GenBank/DDBJ databases">
        <authorList>
            <consortium name="Pathogen Informatics"/>
        </authorList>
    </citation>
    <scope>NUCLEOTIDE SEQUENCE [LARGE SCALE GENOMIC DNA]</scope>
</reference>
<dbReference type="InterPro" id="IPR036388">
    <property type="entry name" value="WH-like_DNA-bd_sf"/>
</dbReference>
<evidence type="ECO:0000313" key="3">
    <source>
        <dbReference type="EMBL" id="VDP39329.1"/>
    </source>
</evidence>
<dbReference type="Gene3D" id="3.40.50.150">
    <property type="entry name" value="Vaccinia Virus protein VP39"/>
    <property type="match status" value="1"/>
</dbReference>
<sequence length="364" mass="40690">MCEETAEAFGQRCSDCVSSGFTSLAIALGVRLKLFQNMPTCVEQATTAAALAATLGYKERYVREWLSVVVCAQFVTVDETGNKFWLPEHRKRILVSSALHAHSLGMSLMMTMLAASFRGVCSCFPIDGPNGLPYEEYSCFSEYMSGISDKIHENSLLDKFIPSIPGLVPALESGIMVLDVGCGTGTPSFLMSQKYPKSTFHGVDFLQKAIDMAEQRASKFNLQNLHYLLHSATELPKDWNERFSFVTTFDAVHDQARPDLVLSEIYRVLKPGGWFSMVDIKAETELVKNRSSPNAAMMYAISLFHCMPVSLYFKGGFGLGTMWGRRKAEQMLRESGFSQIQVIELPYNDKCYHYLCRKAKTVAQ</sequence>
<evidence type="ECO:0000259" key="2">
    <source>
        <dbReference type="Pfam" id="PF21320"/>
    </source>
</evidence>
<evidence type="ECO:0000259" key="1">
    <source>
        <dbReference type="Pfam" id="PF13847"/>
    </source>
</evidence>
<dbReference type="AlphaFoldDB" id="A0A183J651"/>
<dbReference type="Pfam" id="PF13847">
    <property type="entry name" value="Methyltransf_31"/>
    <property type="match status" value="1"/>
</dbReference>
<accession>A0A183J651</accession>
<dbReference type="Pfam" id="PF21320">
    <property type="entry name" value="WHD_Rv2258c"/>
    <property type="match status" value="1"/>
</dbReference>
<gene>
    <name evidence="3" type="ORF">SBAD_LOCUS11349</name>
</gene>
<dbReference type="Proteomes" id="UP000270296">
    <property type="component" value="Unassembled WGS sequence"/>
</dbReference>
<evidence type="ECO:0000313" key="5">
    <source>
        <dbReference type="WBParaSite" id="SBAD_0001173401-mRNA-1"/>
    </source>
</evidence>
<name>A0A183J651_9BILA</name>
<proteinExistence type="predicted"/>
<reference evidence="5" key="1">
    <citation type="submission" date="2016-06" db="UniProtKB">
        <authorList>
            <consortium name="WormBaseParasite"/>
        </authorList>
    </citation>
    <scope>IDENTIFICATION</scope>
</reference>